<accession>A0A518B608</accession>
<feature type="region of interest" description="Disordered" evidence="1">
    <location>
        <begin position="1"/>
        <end position="25"/>
    </location>
</feature>
<reference evidence="2 3" key="1">
    <citation type="submission" date="2019-02" db="EMBL/GenBank/DDBJ databases">
        <title>Deep-cultivation of Planctomycetes and their phenomic and genomic characterization uncovers novel biology.</title>
        <authorList>
            <person name="Wiegand S."/>
            <person name="Jogler M."/>
            <person name="Boedeker C."/>
            <person name="Pinto D."/>
            <person name="Vollmers J."/>
            <person name="Rivas-Marin E."/>
            <person name="Kohn T."/>
            <person name="Peeters S.H."/>
            <person name="Heuer A."/>
            <person name="Rast P."/>
            <person name="Oberbeckmann S."/>
            <person name="Bunk B."/>
            <person name="Jeske O."/>
            <person name="Meyerdierks A."/>
            <person name="Storesund J.E."/>
            <person name="Kallscheuer N."/>
            <person name="Luecker S."/>
            <person name="Lage O.M."/>
            <person name="Pohl T."/>
            <person name="Merkel B.J."/>
            <person name="Hornburger P."/>
            <person name="Mueller R.-W."/>
            <person name="Bruemmer F."/>
            <person name="Labrenz M."/>
            <person name="Spormann A.M."/>
            <person name="Op den Camp H."/>
            <person name="Overmann J."/>
            <person name="Amann R."/>
            <person name="Jetten M.S.M."/>
            <person name="Mascher T."/>
            <person name="Medema M.H."/>
            <person name="Devos D.P."/>
            <person name="Kaster A.-K."/>
            <person name="Ovreas L."/>
            <person name="Rohde M."/>
            <person name="Galperin M.Y."/>
            <person name="Jogler C."/>
        </authorList>
    </citation>
    <scope>NUCLEOTIDE SEQUENCE [LARGE SCALE GENOMIC DNA]</scope>
    <source>
        <strain evidence="2 3">Pan216</strain>
    </source>
</reference>
<proteinExistence type="predicted"/>
<gene>
    <name evidence="2" type="ORF">Pan216_32750</name>
</gene>
<keyword evidence="3" id="KW-1185">Reference proteome</keyword>
<feature type="compositionally biased region" description="Basic and acidic residues" evidence="1">
    <location>
        <begin position="1"/>
        <end position="12"/>
    </location>
</feature>
<dbReference type="EMBL" id="CP036279">
    <property type="protein sequence ID" value="QDU62408.1"/>
    <property type="molecule type" value="Genomic_DNA"/>
</dbReference>
<protein>
    <submittedName>
        <fullName evidence="2">Uncharacterized protein</fullName>
    </submittedName>
</protein>
<evidence type="ECO:0000313" key="2">
    <source>
        <dbReference type="EMBL" id="QDU62408.1"/>
    </source>
</evidence>
<name>A0A518B608_9BACT</name>
<dbReference type="Proteomes" id="UP000317093">
    <property type="component" value="Chromosome"/>
</dbReference>
<evidence type="ECO:0000313" key="3">
    <source>
        <dbReference type="Proteomes" id="UP000317093"/>
    </source>
</evidence>
<dbReference type="KEGG" id="knv:Pan216_32750"/>
<dbReference type="AlphaFoldDB" id="A0A518B608"/>
<organism evidence="2 3">
    <name type="scientific">Kolteria novifilia</name>
    <dbReference type="NCBI Taxonomy" id="2527975"/>
    <lineage>
        <taxon>Bacteria</taxon>
        <taxon>Pseudomonadati</taxon>
        <taxon>Planctomycetota</taxon>
        <taxon>Planctomycetia</taxon>
        <taxon>Kolteriales</taxon>
        <taxon>Kolteriaceae</taxon>
        <taxon>Kolteria</taxon>
    </lineage>
</organism>
<sequence>MREKQHHDRNDNDSTLPARSPTRELIRRLATEIVRRLREEQHGESSHEHTQA</sequence>
<dbReference type="RefSeq" id="WP_419192578.1">
    <property type="nucleotide sequence ID" value="NZ_CP036279.1"/>
</dbReference>
<evidence type="ECO:0000256" key="1">
    <source>
        <dbReference type="SAM" id="MobiDB-lite"/>
    </source>
</evidence>